<evidence type="ECO:0000256" key="4">
    <source>
        <dbReference type="ARBA" id="ARBA00022525"/>
    </source>
</evidence>
<dbReference type="EMBL" id="FN648586">
    <property type="protein sequence ID" value="CBJ48645.1"/>
    <property type="molecule type" value="Genomic_DNA"/>
</dbReference>
<dbReference type="EMBL" id="FN649746">
    <property type="protein sequence ID" value="CBJ48645.1"/>
    <property type="molecule type" value="Genomic_DNA"/>
</dbReference>
<keyword evidence="6" id="KW-0472">Membrane</keyword>
<evidence type="ECO:0000256" key="7">
    <source>
        <dbReference type="ARBA" id="ARBA00023237"/>
    </source>
</evidence>
<keyword evidence="9" id="KW-1185">Reference proteome</keyword>
<evidence type="ECO:0000256" key="5">
    <source>
        <dbReference type="ARBA" id="ARBA00022729"/>
    </source>
</evidence>
<evidence type="ECO:0000313" key="9">
    <source>
        <dbReference type="Proteomes" id="UP000002630"/>
    </source>
</evidence>
<sequence length="221" mass="22249">MVIVRSLQSGAISFDGAEGVADIDAAVLTINGLTSFTGNGATNSSGGALHVQSSLLTIAGNATFQFNIAGIDGGAVHTTQCPEVGVQGRAVFESNRVAGSGGAFYGGSCDKVTLDNAVFRSNDATWGASSGGALAHSSVLLTLSGSTFKSNMAGEEGYAVMSLGPLRSMDGLTFAENVQHCGVGTYGYDNTELVGGAGEGPALGRIQEGLRQEARAWTCAG</sequence>
<keyword evidence="5" id="KW-0732">Signal</keyword>
<name>D7G020_ECTSI</name>
<dbReference type="AlphaFoldDB" id="D7G020"/>
<evidence type="ECO:0000256" key="6">
    <source>
        <dbReference type="ARBA" id="ARBA00023136"/>
    </source>
</evidence>
<reference evidence="8 9" key="1">
    <citation type="journal article" date="2010" name="Nature">
        <title>The Ectocarpus genome and the independent evolution of multicellularity in brown algae.</title>
        <authorList>
            <person name="Cock J.M."/>
            <person name="Sterck L."/>
            <person name="Rouze P."/>
            <person name="Scornet D."/>
            <person name="Allen A.E."/>
            <person name="Amoutzias G."/>
            <person name="Anthouard V."/>
            <person name="Artiguenave F."/>
            <person name="Aury J.M."/>
            <person name="Badger J.H."/>
            <person name="Beszteri B."/>
            <person name="Billiau K."/>
            <person name="Bonnet E."/>
            <person name="Bothwell J.H."/>
            <person name="Bowler C."/>
            <person name="Boyen C."/>
            <person name="Brownlee C."/>
            <person name="Carrano C.J."/>
            <person name="Charrier B."/>
            <person name="Cho G.Y."/>
            <person name="Coelho S.M."/>
            <person name="Collen J."/>
            <person name="Corre E."/>
            <person name="Da Silva C."/>
            <person name="Delage L."/>
            <person name="Delaroque N."/>
            <person name="Dittami S.M."/>
            <person name="Doulbeau S."/>
            <person name="Elias M."/>
            <person name="Farnham G."/>
            <person name="Gachon C.M."/>
            <person name="Gschloessl B."/>
            <person name="Heesch S."/>
            <person name="Jabbari K."/>
            <person name="Jubin C."/>
            <person name="Kawai H."/>
            <person name="Kimura K."/>
            <person name="Kloareg B."/>
            <person name="Kupper F.C."/>
            <person name="Lang D."/>
            <person name="Le Bail A."/>
            <person name="Leblanc C."/>
            <person name="Lerouge P."/>
            <person name="Lohr M."/>
            <person name="Lopez P.J."/>
            <person name="Martens C."/>
            <person name="Maumus F."/>
            <person name="Michel G."/>
            <person name="Miranda-Saavedra D."/>
            <person name="Morales J."/>
            <person name="Moreau H."/>
            <person name="Motomura T."/>
            <person name="Nagasato C."/>
            <person name="Napoli C.A."/>
            <person name="Nelson D.R."/>
            <person name="Nyvall-Collen P."/>
            <person name="Peters A.F."/>
            <person name="Pommier C."/>
            <person name="Potin P."/>
            <person name="Poulain J."/>
            <person name="Quesneville H."/>
            <person name="Read B."/>
            <person name="Rensing S.A."/>
            <person name="Ritter A."/>
            <person name="Rousvoal S."/>
            <person name="Samanta M."/>
            <person name="Samson G."/>
            <person name="Schroeder D.C."/>
            <person name="Segurens B."/>
            <person name="Strittmatter M."/>
            <person name="Tonon T."/>
            <person name="Tregear J.W."/>
            <person name="Valentin K."/>
            <person name="von Dassow P."/>
            <person name="Yamagishi T."/>
            <person name="Van de Peer Y."/>
            <person name="Wincker P."/>
        </authorList>
    </citation>
    <scope>NUCLEOTIDE SEQUENCE [LARGE SCALE GENOMIC DNA]</scope>
    <source>
        <strain evidence="9">Ec32 / CCAP1310/4</strain>
    </source>
</reference>
<evidence type="ECO:0000313" key="8">
    <source>
        <dbReference type="EMBL" id="CBJ48645.1"/>
    </source>
</evidence>
<comment type="subcellular location">
    <subcellularLocation>
        <location evidence="1">Cell envelope</location>
    </subcellularLocation>
    <subcellularLocation>
        <location evidence="2">Cell outer membrane</location>
    </subcellularLocation>
    <subcellularLocation>
        <location evidence="3">Secreted</location>
    </subcellularLocation>
</comment>
<dbReference type="InParanoid" id="D7G020"/>
<evidence type="ECO:0000256" key="3">
    <source>
        <dbReference type="ARBA" id="ARBA00004613"/>
    </source>
</evidence>
<dbReference type="GO" id="GO:0005576">
    <property type="term" value="C:extracellular region"/>
    <property type="evidence" value="ECO:0007669"/>
    <property type="project" value="UniProtKB-SubCell"/>
</dbReference>
<keyword evidence="4" id="KW-0964">Secreted</keyword>
<dbReference type="InterPro" id="IPR011050">
    <property type="entry name" value="Pectin_lyase_fold/virulence"/>
</dbReference>
<evidence type="ECO:0000256" key="2">
    <source>
        <dbReference type="ARBA" id="ARBA00004442"/>
    </source>
</evidence>
<organism evidence="8 9">
    <name type="scientific">Ectocarpus siliculosus</name>
    <name type="common">Brown alga</name>
    <name type="synonym">Conferva siliculosa</name>
    <dbReference type="NCBI Taxonomy" id="2880"/>
    <lineage>
        <taxon>Eukaryota</taxon>
        <taxon>Sar</taxon>
        <taxon>Stramenopiles</taxon>
        <taxon>Ochrophyta</taxon>
        <taxon>PX clade</taxon>
        <taxon>Phaeophyceae</taxon>
        <taxon>Ectocarpales</taxon>
        <taxon>Ectocarpaceae</taxon>
        <taxon>Ectocarpus</taxon>
    </lineage>
</organism>
<dbReference type="InterPro" id="IPR003368">
    <property type="entry name" value="POMP_repeat"/>
</dbReference>
<keyword evidence="7" id="KW-0998">Cell outer membrane</keyword>
<protein>
    <submittedName>
        <fullName evidence="8">Polymorphic outer membrane protein</fullName>
    </submittedName>
</protein>
<dbReference type="SUPFAM" id="SSF51126">
    <property type="entry name" value="Pectin lyase-like"/>
    <property type="match status" value="1"/>
</dbReference>
<evidence type="ECO:0000256" key="1">
    <source>
        <dbReference type="ARBA" id="ARBA00004196"/>
    </source>
</evidence>
<accession>D7G020</accession>
<proteinExistence type="predicted"/>
<dbReference type="NCBIfam" id="TIGR01376">
    <property type="entry name" value="POMP_repeat"/>
    <property type="match status" value="1"/>
</dbReference>
<dbReference type="Proteomes" id="UP000002630">
    <property type="component" value="Linkage Group LG21"/>
</dbReference>
<gene>
    <name evidence="8" type="ORF">Esi_0039_0146</name>
</gene>